<evidence type="ECO:0000256" key="4">
    <source>
        <dbReference type="ARBA" id="ARBA00022448"/>
    </source>
</evidence>
<dbReference type="PANTHER" id="PTHR34982">
    <property type="entry name" value="YOP PROTEINS TRANSLOCATION PROTEIN L"/>
    <property type="match status" value="1"/>
</dbReference>
<comment type="caution">
    <text evidence="9">The sequence shown here is derived from an EMBL/GenBank/DDBJ whole genome shotgun (WGS) entry which is preliminary data.</text>
</comment>
<comment type="similarity">
    <text evidence="2">Belongs to the FliH family.</text>
</comment>
<sequence length="209" mass="22396">MAAAIQDVAMDFQRWELPDVGLAPAAQPAATPPPQPAVCDLEAIEQQARDEGRAAGLAEGRAAAQQELLQRMAQLDAVCEAAARPLQVFDEQVAQELARLAMVAAGRVVMRELQLSPELVARAVREAANALPAATRELRVHLHPQDLALLQELGAVERHWQLLADPALARGDCWLESERSRLDARVETRLAAVIDAVLGEATASDGGEA</sequence>
<evidence type="ECO:0000256" key="2">
    <source>
        <dbReference type="ARBA" id="ARBA00006602"/>
    </source>
</evidence>
<dbReference type="Pfam" id="PF02108">
    <property type="entry name" value="FliH"/>
    <property type="match status" value="1"/>
</dbReference>
<evidence type="ECO:0000259" key="8">
    <source>
        <dbReference type="Pfam" id="PF02108"/>
    </source>
</evidence>
<name>A0ABV3QGL8_9GAMM</name>
<accession>A0ABV3QGL8</accession>
<keyword evidence="5" id="KW-1005">Bacterial flagellum biogenesis</keyword>
<dbReference type="InterPro" id="IPR018035">
    <property type="entry name" value="Flagellar_FliH/T3SS_HrpE"/>
</dbReference>
<evidence type="ECO:0000256" key="1">
    <source>
        <dbReference type="ARBA" id="ARBA00003041"/>
    </source>
</evidence>
<evidence type="ECO:0000256" key="3">
    <source>
        <dbReference type="ARBA" id="ARBA00016507"/>
    </source>
</evidence>
<keyword evidence="10" id="KW-1185">Reference proteome</keyword>
<dbReference type="PANTHER" id="PTHR34982:SF1">
    <property type="entry name" value="FLAGELLAR ASSEMBLY PROTEIN FLIH"/>
    <property type="match status" value="1"/>
</dbReference>
<evidence type="ECO:0000256" key="5">
    <source>
        <dbReference type="ARBA" id="ARBA00022795"/>
    </source>
</evidence>
<keyword evidence="4" id="KW-0813">Transport</keyword>
<dbReference type="RefSeq" id="WP_367854869.1">
    <property type="nucleotide sequence ID" value="NZ_JBFOHK010000003.1"/>
</dbReference>
<evidence type="ECO:0000256" key="6">
    <source>
        <dbReference type="ARBA" id="ARBA00022927"/>
    </source>
</evidence>
<evidence type="ECO:0000313" key="9">
    <source>
        <dbReference type="EMBL" id="MEW9572814.1"/>
    </source>
</evidence>
<evidence type="ECO:0000256" key="7">
    <source>
        <dbReference type="ARBA" id="ARBA00023225"/>
    </source>
</evidence>
<proteinExistence type="inferred from homology"/>
<keyword evidence="7" id="KW-1006">Bacterial flagellum protein export</keyword>
<organism evidence="9 10">
    <name type="scientific">Rhodanobacter lycopersici</name>
    <dbReference type="NCBI Taxonomy" id="3162487"/>
    <lineage>
        <taxon>Bacteria</taxon>
        <taxon>Pseudomonadati</taxon>
        <taxon>Pseudomonadota</taxon>
        <taxon>Gammaproteobacteria</taxon>
        <taxon>Lysobacterales</taxon>
        <taxon>Rhodanobacteraceae</taxon>
        <taxon>Rhodanobacter</taxon>
    </lineage>
</organism>
<dbReference type="EMBL" id="JBFOHK010000003">
    <property type="protein sequence ID" value="MEW9572814.1"/>
    <property type="molecule type" value="Genomic_DNA"/>
</dbReference>
<feature type="domain" description="Flagellar assembly protein FliH/Type III secretion system HrpE" evidence="8">
    <location>
        <begin position="71"/>
        <end position="191"/>
    </location>
</feature>
<keyword evidence="6" id="KW-0653">Protein transport</keyword>
<reference evidence="9 10" key="1">
    <citation type="submission" date="2024-06" db="EMBL/GenBank/DDBJ databases">
        <authorList>
            <person name="Woo H."/>
        </authorList>
    </citation>
    <scope>NUCLEOTIDE SEQUENCE [LARGE SCALE GENOMIC DNA]</scope>
    <source>
        <strain evidence="9 10">Si-c</strain>
    </source>
</reference>
<protein>
    <recommendedName>
        <fullName evidence="3">Flagellar assembly protein FliH</fullName>
    </recommendedName>
</protein>
<evidence type="ECO:0000313" key="10">
    <source>
        <dbReference type="Proteomes" id="UP001556220"/>
    </source>
</evidence>
<dbReference type="InterPro" id="IPR051472">
    <property type="entry name" value="T3SS_Stator/FliH"/>
</dbReference>
<gene>
    <name evidence="9" type="ORF">ABQJ54_13730</name>
</gene>
<dbReference type="Proteomes" id="UP001556220">
    <property type="component" value="Unassembled WGS sequence"/>
</dbReference>
<comment type="function">
    <text evidence="1">Needed for flagellar regrowth and assembly.</text>
</comment>